<dbReference type="EMBL" id="JARJBC010000009">
    <property type="protein sequence ID" value="MDF3290763.1"/>
    <property type="molecule type" value="Genomic_DNA"/>
</dbReference>
<reference evidence="1 2" key="1">
    <citation type="submission" date="2023-03" db="EMBL/GenBank/DDBJ databases">
        <title>Draft genome sequence of Streptomyces sp. RB6PN23 isolated from peat swamp forest in Thailand.</title>
        <authorList>
            <person name="Klaysubun C."/>
            <person name="Duangmal K."/>
        </authorList>
    </citation>
    <scope>NUCLEOTIDE SEQUENCE [LARGE SCALE GENOMIC DNA]</scope>
    <source>
        <strain evidence="1 2">RB6PN23</strain>
    </source>
</reference>
<accession>A0ABT5ZLR5</accession>
<proteinExistence type="predicted"/>
<sequence>MDDALAPVDLPRPSRLPLAQARLRRLPDRAAVSLVR</sequence>
<comment type="caution">
    <text evidence="1">The sequence shown here is derived from an EMBL/GenBank/DDBJ whole genome shotgun (WGS) entry which is preliminary data.</text>
</comment>
<gene>
    <name evidence="1" type="ORF">P3G67_16230</name>
</gene>
<name>A0ABT5ZLR5_9ACTN</name>
<organism evidence="1 2">
    <name type="scientific">Streptomyces silvisoli</name>
    <dbReference type="NCBI Taxonomy" id="3034235"/>
    <lineage>
        <taxon>Bacteria</taxon>
        <taxon>Bacillati</taxon>
        <taxon>Actinomycetota</taxon>
        <taxon>Actinomycetes</taxon>
        <taxon>Kitasatosporales</taxon>
        <taxon>Streptomycetaceae</taxon>
        <taxon>Streptomyces</taxon>
    </lineage>
</organism>
<protein>
    <submittedName>
        <fullName evidence="1">Uncharacterized protein</fullName>
    </submittedName>
</protein>
<evidence type="ECO:0000313" key="1">
    <source>
        <dbReference type="EMBL" id="MDF3290763.1"/>
    </source>
</evidence>
<evidence type="ECO:0000313" key="2">
    <source>
        <dbReference type="Proteomes" id="UP001216579"/>
    </source>
</evidence>
<keyword evidence="2" id="KW-1185">Reference proteome</keyword>
<dbReference type="Proteomes" id="UP001216579">
    <property type="component" value="Unassembled WGS sequence"/>
</dbReference>